<dbReference type="GO" id="GO:0005524">
    <property type="term" value="F:ATP binding"/>
    <property type="evidence" value="ECO:0007669"/>
    <property type="project" value="UniProtKB-UniRule"/>
</dbReference>
<dbReference type="InterPro" id="IPR042174">
    <property type="entry name" value="RecF_2"/>
</dbReference>
<evidence type="ECO:0000313" key="13">
    <source>
        <dbReference type="Proteomes" id="UP000050940"/>
    </source>
</evidence>
<dbReference type="InterPro" id="IPR003593">
    <property type="entry name" value="AAA+_ATPase"/>
</dbReference>
<dbReference type="PATRIC" id="fig|659018.3.peg.743"/>
<keyword evidence="9 10" id="KW-0742">SOS response</keyword>
<dbReference type="PROSITE" id="PS00618">
    <property type="entry name" value="RECF_2"/>
    <property type="match status" value="1"/>
</dbReference>
<dbReference type="Proteomes" id="UP000050940">
    <property type="component" value="Unassembled WGS sequence"/>
</dbReference>
<dbReference type="InterPro" id="IPR018078">
    <property type="entry name" value="DNA-binding_RecF_CS"/>
</dbReference>
<dbReference type="GO" id="GO:0003697">
    <property type="term" value="F:single-stranded DNA binding"/>
    <property type="evidence" value="ECO:0007669"/>
    <property type="project" value="UniProtKB-UniRule"/>
</dbReference>
<dbReference type="GO" id="GO:0009432">
    <property type="term" value="P:SOS response"/>
    <property type="evidence" value="ECO:0007669"/>
    <property type="project" value="UniProtKB-UniRule"/>
</dbReference>
<dbReference type="PANTHER" id="PTHR32182">
    <property type="entry name" value="DNA REPLICATION AND REPAIR PROTEIN RECF"/>
    <property type="match status" value="1"/>
</dbReference>
<dbReference type="PROSITE" id="PS00617">
    <property type="entry name" value="RECF_1"/>
    <property type="match status" value="1"/>
</dbReference>
<keyword evidence="7 9" id="KW-0067">ATP-binding</keyword>
<evidence type="ECO:0000256" key="1">
    <source>
        <dbReference type="ARBA" id="ARBA00004496"/>
    </source>
</evidence>
<protein>
    <recommendedName>
        <fullName evidence="3 9">DNA replication and repair protein RecF</fullName>
    </recommendedName>
</protein>
<evidence type="ECO:0000256" key="8">
    <source>
        <dbReference type="ARBA" id="ARBA00023125"/>
    </source>
</evidence>
<evidence type="ECO:0000256" key="9">
    <source>
        <dbReference type="HAMAP-Rule" id="MF_00365"/>
    </source>
</evidence>
<sequence>MHIVRIALNRVRRFDAVELAPRPGINLITGANGAGKTSLLEALHLMAYGRSFRGRVRDGLVQKGAEALDVFVEWQERGAPGSPERVRRAGLRHAGQAWKGRLDGEDVGQLGSLCAALAVVTFEPGSHALVSGGSEPRRRFVDWGLFHVEPDFLPLWRRYTRALKQRNALLKAGAAPRQLDAWDHELAEAGVPLTSRRQHYLERLQERAIAIAADLAPGLQLQGLELQPGWRRHEMSLADALLLSRDRDRAIGHTSVGPHRADWNVDYAEIPGREALSRGQAKLTALACLLAQADDYANQRGEWPVIALDDLGAELDRQHQQRVIRRLATTPAQVFITATELPTALEEELRAASVFHVEHGAIQPAE</sequence>
<dbReference type="Gene3D" id="3.40.50.300">
    <property type="entry name" value="P-loop containing nucleotide triphosphate hydrolases"/>
    <property type="match status" value="1"/>
</dbReference>
<dbReference type="InterPro" id="IPR001238">
    <property type="entry name" value="DNA-binding_RecF"/>
</dbReference>
<evidence type="ECO:0000256" key="7">
    <source>
        <dbReference type="ARBA" id="ARBA00022840"/>
    </source>
</evidence>
<dbReference type="NCBIfam" id="TIGR00611">
    <property type="entry name" value="recf"/>
    <property type="match status" value="1"/>
</dbReference>
<dbReference type="GO" id="GO:0006302">
    <property type="term" value="P:double-strand break repair"/>
    <property type="evidence" value="ECO:0007669"/>
    <property type="project" value="TreeGrafter"/>
</dbReference>
<dbReference type="InterPro" id="IPR003395">
    <property type="entry name" value="RecF/RecN/SMC_N"/>
</dbReference>
<evidence type="ECO:0000256" key="3">
    <source>
        <dbReference type="ARBA" id="ARBA00020170"/>
    </source>
</evidence>
<dbReference type="SMART" id="SM00382">
    <property type="entry name" value="AAA"/>
    <property type="match status" value="1"/>
</dbReference>
<organism evidence="12 13">
    <name type="scientific">Stenotrophomonas daejeonensis</name>
    <dbReference type="NCBI Taxonomy" id="659018"/>
    <lineage>
        <taxon>Bacteria</taxon>
        <taxon>Pseudomonadati</taxon>
        <taxon>Pseudomonadota</taxon>
        <taxon>Gammaproteobacteria</taxon>
        <taxon>Lysobacterales</taxon>
        <taxon>Lysobacteraceae</taxon>
        <taxon>Stenotrophomonas</taxon>
    </lineage>
</organism>
<keyword evidence="4 9" id="KW-0963">Cytoplasm</keyword>
<evidence type="ECO:0000259" key="11">
    <source>
        <dbReference type="SMART" id="SM00382"/>
    </source>
</evidence>
<comment type="caution">
    <text evidence="12">The sequence shown here is derived from an EMBL/GenBank/DDBJ whole genome shotgun (WGS) entry which is preliminary data.</text>
</comment>
<gene>
    <name evidence="9" type="primary">recF</name>
    <name evidence="12" type="ORF">ABB34_00155</name>
</gene>
<evidence type="ECO:0000256" key="10">
    <source>
        <dbReference type="RuleBase" id="RU000578"/>
    </source>
</evidence>
<keyword evidence="13" id="KW-1185">Reference proteome</keyword>
<dbReference type="GO" id="GO:0006260">
    <property type="term" value="P:DNA replication"/>
    <property type="evidence" value="ECO:0007669"/>
    <property type="project" value="UniProtKB-UniRule"/>
</dbReference>
<feature type="binding site" evidence="9">
    <location>
        <begin position="30"/>
        <end position="37"/>
    </location>
    <ligand>
        <name>ATP</name>
        <dbReference type="ChEBI" id="CHEBI:30616"/>
    </ligand>
</feature>
<dbReference type="EMBL" id="LDJP01000002">
    <property type="protein sequence ID" value="KRG88389.1"/>
    <property type="molecule type" value="Genomic_DNA"/>
</dbReference>
<name>A0A0R0E3L2_9GAMM</name>
<keyword evidence="9 10" id="KW-0227">DNA damage</keyword>
<dbReference type="RefSeq" id="WP_057639218.1">
    <property type="nucleotide sequence ID" value="NZ_LDJP01000002.1"/>
</dbReference>
<dbReference type="OrthoDB" id="9803889at2"/>
<feature type="domain" description="AAA+ ATPase" evidence="11">
    <location>
        <begin position="22"/>
        <end position="363"/>
    </location>
</feature>
<comment type="function">
    <text evidence="9 10">The RecF protein is involved in DNA metabolism; it is required for DNA replication and normal SOS inducibility. RecF binds preferentially to single-stranded, linear DNA. It also seems to bind ATP.</text>
</comment>
<evidence type="ECO:0000256" key="4">
    <source>
        <dbReference type="ARBA" id="ARBA00022490"/>
    </source>
</evidence>
<dbReference type="InterPro" id="IPR027417">
    <property type="entry name" value="P-loop_NTPase"/>
</dbReference>
<dbReference type="HAMAP" id="MF_00365">
    <property type="entry name" value="RecF"/>
    <property type="match status" value="1"/>
</dbReference>
<evidence type="ECO:0000256" key="5">
    <source>
        <dbReference type="ARBA" id="ARBA00022705"/>
    </source>
</evidence>
<dbReference type="GO" id="GO:0000731">
    <property type="term" value="P:DNA synthesis involved in DNA repair"/>
    <property type="evidence" value="ECO:0007669"/>
    <property type="project" value="TreeGrafter"/>
</dbReference>
<dbReference type="PANTHER" id="PTHR32182:SF0">
    <property type="entry name" value="DNA REPLICATION AND REPAIR PROTEIN RECF"/>
    <property type="match status" value="1"/>
</dbReference>
<dbReference type="Gene3D" id="1.20.1050.90">
    <property type="entry name" value="RecF/RecN/SMC, N-terminal domain"/>
    <property type="match status" value="1"/>
</dbReference>
<proteinExistence type="inferred from homology"/>
<dbReference type="GO" id="GO:0005737">
    <property type="term" value="C:cytoplasm"/>
    <property type="evidence" value="ECO:0007669"/>
    <property type="project" value="UniProtKB-SubCell"/>
</dbReference>
<keyword evidence="6 9" id="KW-0547">Nucleotide-binding</keyword>
<accession>A0A0R0E3L2</accession>
<comment type="similarity">
    <text evidence="2 9 10">Belongs to the RecF family.</text>
</comment>
<keyword evidence="5 9" id="KW-0235">DNA replication</keyword>
<evidence type="ECO:0000256" key="2">
    <source>
        <dbReference type="ARBA" id="ARBA00008016"/>
    </source>
</evidence>
<keyword evidence="8 9" id="KW-0238">DNA-binding</keyword>
<evidence type="ECO:0000313" key="12">
    <source>
        <dbReference type="EMBL" id="KRG88389.1"/>
    </source>
</evidence>
<dbReference type="STRING" id="659018.ABB34_00155"/>
<keyword evidence="9 10" id="KW-0234">DNA repair</keyword>
<dbReference type="AlphaFoldDB" id="A0A0R0E3L2"/>
<dbReference type="SUPFAM" id="SSF52540">
    <property type="entry name" value="P-loop containing nucleoside triphosphate hydrolases"/>
    <property type="match status" value="1"/>
</dbReference>
<evidence type="ECO:0000256" key="6">
    <source>
        <dbReference type="ARBA" id="ARBA00022741"/>
    </source>
</evidence>
<comment type="subcellular location">
    <subcellularLocation>
        <location evidence="1 9 10">Cytoplasm</location>
    </subcellularLocation>
</comment>
<dbReference type="Pfam" id="PF02463">
    <property type="entry name" value="SMC_N"/>
    <property type="match status" value="1"/>
</dbReference>
<reference evidence="12 13" key="1">
    <citation type="submission" date="2015-05" db="EMBL/GenBank/DDBJ databases">
        <title>Genome sequencing and analysis of members of genus Stenotrophomonas.</title>
        <authorList>
            <person name="Patil P.P."/>
            <person name="Midha S."/>
            <person name="Patil P.B."/>
        </authorList>
    </citation>
    <scope>NUCLEOTIDE SEQUENCE [LARGE SCALE GENOMIC DNA]</scope>
    <source>
        <strain evidence="12 13">JCM 16244</strain>
    </source>
</reference>